<name>A0A210PYS6_MIZYE</name>
<gene>
    <name evidence="1" type="ORF">KP79_PYT22046</name>
</gene>
<dbReference type="Proteomes" id="UP000242188">
    <property type="component" value="Unassembled WGS sequence"/>
</dbReference>
<protein>
    <submittedName>
        <fullName evidence="1">Uncharacterized protein</fullName>
    </submittedName>
</protein>
<proteinExistence type="predicted"/>
<sequence>MKWNERRRMVELSVLSEFLEKGCHVCGWMLKLSNTFQERHYDLGSLLYIKYAQETCGTILRERGMGSIVTVDTKSFIKKKAPNEKSYKQEDLC</sequence>
<evidence type="ECO:0000313" key="1">
    <source>
        <dbReference type="EMBL" id="OWF41638.1"/>
    </source>
</evidence>
<organism evidence="1 2">
    <name type="scientific">Mizuhopecten yessoensis</name>
    <name type="common">Japanese scallop</name>
    <name type="synonym">Patinopecten yessoensis</name>
    <dbReference type="NCBI Taxonomy" id="6573"/>
    <lineage>
        <taxon>Eukaryota</taxon>
        <taxon>Metazoa</taxon>
        <taxon>Spiralia</taxon>
        <taxon>Lophotrochozoa</taxon>
        <taxon>Mollusca</taxon>
        <taxon>Bivalvia</taxon>
        <taxon>Autobranchia</taxon>
        <taxon>Pteriomorphia</taxon>
        <taxon>Pectinida</taxon>
        <taxon>Pectinoidea</taxon>
        <taxon>Pectinidae</taxon>
        <taxon>Mizuhopecten</taxon>
    </lineage>
</organism>
<dbReference type="EMBL" id="NEDP02005376">
    <property type="protein sequence ID" value="OWF41638.1"/>
    <property type="molecule type" value="Genomic_DNA"/>
</dbReference>
<comment type="caution">
    <text evidence="1">The sequence shown here is derived from an EMBL/GenBank/DDBJ whole genome shotgun (WGS) entry which is preliminary data.</text>
</comment>
<evidence type="ECO:0000313" key="2">
    <source>
        <dbReference type="Proteomes" id="UP000242188"/>
    </source>
</evidence>
<keyword evidence="2" id="KW-1185">Reference proteome</keyword>
<dbReference type="AlphaFoldDB" id="A0A210PYS6"/>
<accession>A0A210PYS6</accession>
<reference evidence="1 2" key="1">
    <citation type="journal article" date="2017" name="Nat. Ecol. Evol.">
        <title>Scallop genome provides insights into evolution of bilaterian karyotype and development.</title>
        <authorList>
            <person name="Wang S."/>
            <person name="Zhang J."/>
            <person name="Jiao W."/>
            <person name="Li J."/>
            <person name="Xun X."/>
            <person name="Sun Y."/>
            <person name="Guo X."/>
            <person name="Huan P."/>
            <person name="Dong B."/>
            <person name="Zhang L."/>
            <person name="Hu X."/>
            <person name="Sun X."/>
            <person name="Wang J."/>
            <person name="Zhao C."/>
            <person name="Wang Y."/>
            <person name="Wang D."/>
            <person name="Huang X."/>
            <person name="Wang R."/>
            <person name="Lv J."/>
            <person name="Li Y."/>
            <person name="Zhang Z."/>
            <person name="Liu B."/>
            <person name="Lu W."/>
            <person name="Hui Y."/>
            <person name="Liang J."/>
            <person name="Zhou Z."/>
            <person name="Hou R."/>
            <person name="Li X."/>
            <person name="Liu Y."/>
            <person name="Li H."/>
            <person name="Ning X."/>
            <person name="Lin Y."/>
            <person name="Zhao L."/>
            <person name="Xing Q."/>
            <person name="Dou J."/>
            <person name="Li Y."/>
            <person name="Mao J."/>
            <person name="Guo H."/>
            <person name="Dou H."/>
            <person name="Li T."/>
            <person name="Mu C."/>
            <person name="Jiang W."/>
            <person name="Fu Q."/>
            <person name="Fu X."/>
            <person name="Miao Y."/>
            <person name="Liu J."/>
            <person name="Yu Q."/>
            <person name="Li R."/>
            <person name="Liao H."/>
            <person name="Li X."/>
            <person name="Kong Y."/>
            <person name="Jiang Z."/>
            <person name="Chourrout D."/>
            <person name="Li R."/>
            <person name="Bao Z."/>
        </authorList>
    </citation>
    <scope>NUCLEOTIDE SEQUENCE [LARGE SCALE GENOMIC DNA]</scope>
    <source>
        <strain evidence="1 2">PY_sf001</strain>
    </source>
</reference>